<dbReference type="CDD" id="cd04301">
    <property type="entry name" value="NAT_SF"/>
    <property type="match status" value="1"/>
</dbReference>
<comment type="caution">
    <text evidence="4">The sequence shown here is derived from an EMBL/GenBank/DDBJ whole genome shotgun (WGS) entry which is preliminary data.</text>
</comment>
<protein>
    <submittedName>
        <fullName evidence="4">GCN5-related N-acetyltransferase</fullName>
    </submittedName>
</protein>
<evidence type="ECO:0000259" key="3">
    <source>
        <dbReference type="PROSITE" id="PS51186"/>
    </source>
</evidence>
<sequence length="189" mass="20555">MIGKRRTIEGLASPVGKSTAAFDASQVHRSASIEGSSMEHIEFRSARLADISAIVAMLADDPLGSQREIVGTPLDGRYVAAFEAIDSDANQHLMVVTGNDEVIGTLQLTFIPGIARMGAWRGQIEAVRIAAHRRDSGLGQKMFEWAIAQCRARGCNLVQLTTDKTRADAHRFYDKLGFIASHEGYKLAL</sequence>
<accession>A0A242M377</accession>
<reference evidence="4 5" key="1">
    <citation type="submission" date="2017-03" db="EMBL/GenBank/DDBJ databases">
        <title>Genome analysis of strain PAMC 26577.</title>
        <authorList>
            <person name="Oh H.-M."/>
            <person name="Yang J.-A."/>
        </authorList>
    </citation>
    <scope>NUCLEOTIDE SEQUENCE [LARGE SCALE GENOMIC DNA]</scope>
    <source>
        <strain evidence="4 5">PAMC 26577</strain>
    </source>
</reference>
<name>A0A242M377_CABSO</name>
<gene>
    <name evidence="4" type="ORF">PAMC26577_39860</name>
</gene>
<dbReference type="InterPro" id="IPR050832">
    <property type="entry name" value="Bact_Acetyltransf"/>
</dbReference>
<dbReference type="EMBL" id="NBTZ01000181">
    <property type="protein sequence ID" value="OTP65395.1"/>
    <property type="molecule type" value="Genomic_DNA"/>
</dbReference>
<evidence type="ECO:0000313" key="5">
    <source>
        <dbReference type="Proteomes" id="UP000195221"/>
    </source>
</evidence>
<dbReference type="InterPro" id="IPR016181">
    <property type="entry name" value="Acyl_CoA_acyltransferase"/>
</dbReference>
<dbReference type="InterPro" id="IPR000182">
    <property type="entry name" value="GNAT_dom"/>
</dbReference>
<dbReference type="AlphaFoldDB" id="A0A242M377"/>
<keyword evidence="2" id="KW-0012">Acyltransferase</keyword>
<feature type="domain" description="N-acetyltransferase" evidence="3">
    <location>
        <begin position="41"/>
        <end position="189"/>
    </location>
</feature>
<dbReference type="PANTHER" id="PTHR43877:SF2">
    <property type="entry name" value="AMINOALKYLPHOSPHONATE N-ACETYLTRANSFERASE-RELATED"/>
    <property type="match status" value="1"/>
</dbReference>
<dbReference type="PROSITE" id="PS51186">
    <property type="entry name" value="GNAT"/>
    <property type="match status" value="1"/>
</dbReference>
<organism evidence="4 5">
    <name type="scientific">Caballeronia sordidicola</name>
    <name type="common">Burkholderia sordidicola</name>
    <dbReference type="NCBI Taxonomy" id="196367"/>
    <lineage>
        <taxon>Bacteria</taxon>
        <taxon>Pseudomonadati</taxon>
        <taxon>Pseudomonadota</taxon>
        <taxon>Betaproteobacteria</taxon>
        <taxon>Burkholderiales</taxon>
        <taxon>Burkholderiaceae</taxon>
        <taxon>Caballeronia</taxon>
    </lineage>
</organism>
<dbReference type="SUPFAM" id="SSF55729">
    <property type="entry name" value="Acyl-CoA N-acyltransferases (Nat)"/>
    <property type="match status" value="1"/>
</dbReference>
<proteinExistence type="predicted"/>
<dbReference type="GO" id="GO:0016747">
    <property type="term" value="F:acyltransferase activity, transferring groups other than amino-acyl groups"/>
    <property type="evidence" value="ECO:0007669"/>
    <property type="project" value="InterPro"/>
</dbReference>
<dbReference type="PANTHER" id="PTHR43877">
    <property type="entry name" value="AMINOALKYLPHOSPHONATE N-ACETYLTRANSFERASE-RELATED-RELATED"/>
    <property type="match status" value="1"/>
</dbReference>
<evidence type="ECO:0000313" key="4">
    <source>
        <dbReference type="EMBL" id="OTP65395.1"/>
    </source>
</evidence>
<evidence type="ECO:0000256" key="2">
    <source>
        <dbReference type="ARBA" id="ARBA00023315"/>
    </source>
</evidence>
<dbReference type="Proteomes" id="UP000195221">
    <property type="component" value="Unassembled WGS sequence"/>
</dbReference>
<keyword evidence="1 4" id="KW-0808">Transferase</keyword>
<evidence type="ECO:0000256" key="1">
    <source>
        <dbReference type="ARBA" id="ARBA00022679"/>
    </source>
</evidence>
<dbReference type="Pfam" id="PF00583">
    <property type="entry name" value="Acetyltransf_1"/>
    <property type="match status" value="1"/>
</dbReference>
<dbReference type="Gene3D" id="3.40.630.30">
    <property type="match status" value="1"/>
</dbReference>